<dbReference type="InterPro" id="IPR035965">
    <property type="entry name" value="PAS-like_dom_sf"/>
</dbReference>
<evidence type="ECO:0000259" key="2">
    <source>
        <dbReference type="PROSITE" id="PS50887"/>
    </source>
</evidence>
<dbReference type="InterPro" id="IPR000160">
    <property type="entry name" value="GGDEF_dom"/>
</dbReference>
<dbReference type="InterPro" id="IPR000700">
    <property type="entry name" value="PAS-assoc_C"/>
</dbReference>
<dbReference type="Gene3D" id="2.10.70.100">
    <property type="match status" value="1"/>
</dbReference>
<dbReference type="InterPro" id="IPR001610">
    <property type="entry name" value="PAC"/>
</dbReference>
<sequence length="355" mass="41146">YSIDYRIVMPNKKVKIIHEEVEVFRDKHGKLKRMLGTVHDITERKKAERERETLLHDIGERYKELNGLYSISEIIDEPNITIDQILQKTVEVIPPSWQYPEITCGKIIVNDKEYKTSNYKETKWCQSSDIIAKGKKVGHIFACYLKEMPESFEGPFLKEERNLIDAMAEELSRMIESKEYEAKIKQMAYHDLLTKLPNRKLLRDRLSQAMAFADRNKTMVAILYLDLDGFKKVNDTYGHRIGDLLLIDTAEKLTGLVRKYDTVARIGGDEFVITLDNISNREDITKVARKTLVEIFKKTMVDGIEIKISASIGISLHPTDGREIDLLLNKADKALYKAKKKLNCYVFYENMEKVT</sequence>
<gene>
    <name evidence="3" type="ORF">LCGC14_0833900</name>
</gene>
<dbReference type="PROSITE" id="PS50887">
    <property type="entry name" value="GGDEF"/>
    <property type="match status" value="1"/>
</dbReference>
<dbReference type="InterPro" id="IPR043128">
    <property type="entry name" value="Rev_trsase/Diguanyl_cyclase"/>
</dbReference>
<dbReference type="PANTHER" id="PTHR46663">
    <property type="entry name" value="DIGUANYLATE CYCLASE DGCT-RELATED"/>
    <property type="match status" value="1"/>
</dbReference>
<proteinExistence type="predicted"/>
<dbReference type="FunFam" id="3.30.70.270:FF:000001">
    <property type="entry name" value="Diguanylate cyclase domain protein"/>
    <property type="match status" value="1"/>
</dbReference>
<evidence type="ECO:0000259" key="1">
    <source>
        <dbReference type="PROSITE" id="PS50113"/>
    </source>
</evidence>
<evidence type="ECO:0000313" key="3">
    <source>
        <dbReference type="EMBL" id="KKN30463.1"/>
    </source>
</evidence>
<dbReference type="NCBIfam" id="TIGR00254">
    <property type="entry name" value="GGDEF"/>
    <property type="match status" value="1"/>
</dbReference>
<dbReference type="InterPro" id="IPR052163">
    <property type="entry name" value="DGC-Regulatory_Protein"/>
</dbReference>
<feature type="domain" description="PAC" evidence="1">
    <location>
        <begin position="1"/>
        <end position="53"/>
    </location>
</feature>
<dbReference type="SMART" id="SM00086">
    <property type="entry name" value="PAC"/>
    <property type="match status" value="1"/>
</dbReference>
<organism evidence="3">
    <name type="scientific">marine sediment metagenome</name>
    <dbReference type="NCBI Taxonomy" id="412755"/>
    <lineage>
        <taxon>unclassified sequences</taxon>
        <taxon>metagenomes</taxon>
        <taxon>ecological metagenomes</taxon>
    </lineage>
</organism>
<dbReference type="EMBL" id="LAZR01002404">
    <property type="protein sequence ID" value="KKN30463.1"/>
    <property type="molecule type" value="Genomic_DNA"/>
</dbReference>
<dbReference type="AlphaFoldDB" id="A0A0F9SMJ2"/>
<name>A0A0F9SMJ2_9ZZZZ</name>
<dbReference type="Gene3D" id="3.30.70.270">
    <property type="match status" value="1"/>
</dbReference>
<protein>
    <recommendedName>
        <fullName evidence="4">GGDEF domain-containing protein</fullName>
    </recommendedName>
</protein>
<reference evidence="3" key="1">
    <citation type="journal article" date="2015" name="Nature">
        <title>Complex archaea that bridge the gap between prokaryotes and eukaryotes.</title>
        <authorList>
            <person name="Spang A."/>
            <person name="Saw J.H."/>
            <person name="Jorgensen S.L."/>
            <person name="Zaremba-Niedzwiedzka K."/>
            <person name="Martijn J."/>
            <person name="Lind A.E."/>
            <person name="van Eijk R."/>
            <person name="Schleper C."/>
            <person name="Guy L."/>
            <person name="Ettema T.J."/>
        </authorList>
    </citation>
    <scope>NUCLEOTIDE SEQUENCE</scope>
</reference>
<dbReference type="SUPFAM" id="SSF55073">
    <property type="entry name" value="Nucleotide cyclase"/>
    <property type="match status" value="1"/>
</dbReference>
<dbReference type="Pfam" id="PF00990">
    <property type="entry name" value="GGDEF"/>
    <property type="match status" value="1"/>
</dbReference>
<comment type="caution">
    <text evidence="3">The sequence shown here is derived from an EMBL/GenBank/DDBJ whole genome shotgun (WGS) entry which is preliminary data.</text>
</comment>
<evidence type="ECO:0008006" key="4">
    <source>
        <dbReference type="Google" id="ProtNLM"/>
    </source>
</evidence>
<dbReference type="PROSITE" id="PS50113">
    <property type="entry name" value="PAC"/>
    <property type="match status" value="1"/>
</dbReference>
<feature type="non-terminal residue" evidence="3">
    <location>
        <position position="1"/>
    </location>
</feature>
<dbReference type="PANTHER" id="PTHR46663:SF3">
    <property type="entry name" value="SLL0267 PROTEIN"/>
    <property type="match status" value="1"/>
</dbReference>
<feature type="domain" description="GGDEF" evidence="2">
    <location>
        <begin position="218"/>
        <end position="350"/>
    </location>
</feature>
<dbReference type="CDD" id="cd01949">
    <property type="entry name" value="GGDEF"/>
    <property type="match status" value="1"/>
</dbReference>
<dbReference type="SUPFAM" id="SSF55785">
    <property type="entry name" value="PYP-like sensor domain (PAS domain)"/>
    <property type="match status" value="1"/>
</dbReference>
<accession>A0A0F9SMJ2</accession>
<dbReference type="InterPro" id="IPR029787">
    <property type="entry name" value="Nucleotide_cyclase"/>
</dbReference>
<dbReference type="SMART" id="SM00267">
    <property type="entry name" value="GGDEF"/>
    <property type="match status" value="1"/>
</dbReference>